<accession>Q985U6</accession>
<dbReference type="PIRSF" id="PIRSF032064">
    <property type="entry name" value="UCP032064"/>
    <property type="match status" value="1"/>
</dbReference>
<dbReference type="Pfam" id="PF05258">
    <property type="entry name" value="DciA"/>
    <property type="match status" value="1"/>
</dbReference>
<protein>
    <submittedName>
        <fullName evidence="1">Mlr7524 protein</fullName>
    </submittedName>
</protein>
<dbReference type="Proteomes" id="UP000000552">
    <property type="component" value="Chromosome"/>
</dbReference>
<sequence>MLAWPVICWGRGWRTYMAGRTPYGNPVPVSDLATKILDPVLRKRAGISIGLVQSWEEIAGPRLASRSRPEKIQWPRRLHEDDPFEPAVLVIACEGMAALHLQHETGEIINRVNAFLGFTAIGRIRIVQKPVTTDKGRPKPTFRPLTAAEQAKLSSTVELIEDDGLRASLERLGATILGERKSKTP</sequence>
<dbReference type="InterPro" id="IPR007922">
    <property type="entry name" value="DciA-like"/>
</dbReference>
<dbReference type="eggNOG" id="COG5389">
    <property type="taxonomic scope" value="Bacteria"/>
</dbReference>
<dbReference type="KEGG" id="mlo:mlr7524"/>
<dbReference type="InterPro" id="IPR010593">
    <property type="entry name" value="DUF1159"/>
</dbReference>
<dbReference type="EMBL" id="BA000012">
    <property type="protein sequence ID" value="BAB53966.1"/>
    <property type="molecule type" value="Genomic_DNA"/>
</dbReference>
<evidence type="ECO:0000313" key="1">
    <source>
        <dbReference type="EMBL" id="BAB53966.1"/>
    </source>
</evidence>
<reference evidence="1 2" key="1">
    <citation type="journal article" date="2000" name="DNA Res.">
        <title>Complete genome structure of the nitrogen-fixing symbiotic bacterium Mesorhizobium loti.</title>
        <authorList>
            <person name="Kaneko T."/>
            <person name="Nakamura Y."/>
            <person name="Sato S."/>
            <person name="Asamizu E."/>
            <person name="Kato T."/>
            <person name="Sasamoto S."/>
            <person name="Watanabe A."/>
            <person name="Idesawa K."/>
            <person name="Ishikawa A."/>
            <person name="Kawashima K."/>
            <person name="Kimura T."/>
            <person name="Kishida Y."/>
            <person name="Kiyokawa C."/>
            <person name="Kohara M."/>
            <person name="Matsumoto M."/>
            <person name="Matsuno A."/>
            <person name="Mochizuki Y."/>
            <person name="Nakayama S."/>
            <person name="Nakazaki N."/>
            <person name="Shimpo S."/>
            <person name="Sugimoto M."/>
            <person name="Takeuchi C."/>
            <person name="Yamada M."/>
            <person name="Tabata S."/>
        </authorList>
    </citation>
    <scope>NUCLEOTIDE SEQUENCE [LARGE SCALE GENOMIC DNA]</scope>
    <source>
        <strain evidence="2">LMG 29417 / CECT 9101 / MAFF 303099</strain>
    </source>
</reference>
<proteinExistence type="predicted"/>
<gene>
    <name evidence="1" type="ordered locus">mlr7524</name>
</gene>
<name>Q985U6_RHILO</name>
<evidence type="ECO:0000313" key="2">
    <source>
        <dbReference type="Proteomes" id="UP000000552"/>
    </source>
</evidence>
<dbReference type="HOGENOM" id="CLU_104595_1_1_5"/>
<dbReference type="AlphaFoldDB" id="Q985U6"/>
<organism evidence="1 2">
    <name type="scientific">Mesorhizobium japonicum (strain LMG 29417 / CECT 9101 / MAFF 303099)</name>
    <name type="common">Mesorhizobium loti (strain MAFF 303099)</name>
    <dbReference type="NCBI Taxonomy" id="266835"/>
    <lineage>
        <taxon>Bacteria</taxon>
        <taxon>Pseudomonadati</taxon>
        <taxon>Pseudomonadota</taxon>
        <taxon>Alphaproteobacteria</taxon>
        <taxon>Hyphomicrobiales</taxon>
        <taxon>Phyllobacteriaceae</taxon>
        <taxon>Mesorhizobium</taxon>
    </lineage>
</organism>